<evidence type="ECO:0000313" key="2">
    <source>
        <dbReference type="Proteomes" id="UP000178811"/>
    </source>
</evidence>
<comment type="caution">
    <text evidence="1">The sequence shown here is derived from an EMBL/GenBank/DDBJ whole genome shotgun (WGS) entry which is preliminary data.</text>
</comment>
<proteinExistence type="predicted"/>
<reference evidence="1 2" key="1">
    <citation type="journal article" date="2016" name="Nat. Commun.">
        <title>Thousands of microbial genomes shed light on interconnected biogeochemical processes in an aquifer system.</title>
        <authorList>
            <person name="Anantharaman K."/>
            <person name="Brown C.T."/>
            <person name="Hug L.A."/>
            <person name="Sharon I."/>
            <person name="Castelle C.J."/>
            <person name="Probst A.J."/>
            <person name="Thomas B.C."/>
            <person name="Singh A."/>
            <person name="Wilkins M.J."/>
            <person name="Karaoz U."/>
            <person name="Brodie E.L."/>
            <person name="Williams K.H."/>
            <person name="Hubbard S.S."/>
            <person name="Banfield J.F."/>
        </authorList>
    </citation>
    <scope>NUCLEOTIDE SEQUENCE [LARGE SCALE GENOMIC DNA]</scope>
</reference>
<organism evidence="1 2">
    <name type="scientific">Candidatus Kaiserbacteria bacterium RIFCSPLOWO2_01_FULL_52_12b</name>
    <dbReference type="NCBI Taxonomy" id="1798509"/>
    <lineage>
        <taxon>Bacteria</taxon>
        <taxon>Candidatus Kaiseribacteriota</taxon>
    </lineage>
</organism>
<sequence length="92" mass="10385">MIKTVNEGLEKYKAALGDYKEWSDRLAGKYDAIYGKGKWNAFEHFSIRDLSVLEQRNAQLKAMTTVLGLTKEEEAVIDKECGIKSQQELATA</sequence>
<gene>
    <name evidence="1" type="ORF">A3A36_01155</name>
</gene>
<evidence type="ECO:0000313" key="1">
    <source>
        <dbReference type="EMBL" id="OGG78124.1"/>
    </source>
</evidence>
<accession>A0A1F6EWX8</accession>
<dbReference type="AlphaFoldDB" id="A0A1F6EWX8"/>
<dbReference type="EMBL" id="MFLW01000023">
    <property type="protein sequence ID" value="OGG78124.1"/>
    <property type="molecule type" value="Genomic_DNA"/>
</dbReference>
<name>A0A1F6EWX8_9BACT</name>
<protein>
    <submittedName>
        <fullName evidence="1">Uncharacterized protein</fullName>
    </submittedName>
</protein>
<dbReference type="Proteomes" id="UP000178811">
    <property type="component" value="Unassembled WGS sequence"/>
</dbReference>